<dbReference type="CDD" id="cd06532">
    <property type="entry name" value="Glyco_transf_25"/>
    <property type="match status" value="1"/>
</dbReference>
<dbReference type="PANTHER" id="PTHR10730">
    <property type="entry name" value="PROCOLLAGEN-LYSINE,2-OXOGLUTARATE 5-DIOXYGENASE/GLYCOSYLTRANSFERASE 25 FAMILY MEMBER"/>
    <property type="match status" value="1"/>
</dbReference>
<accession>A0A8T9CQN2</accession>
<evidence type="ECO:0000259" key="4">
    <source>
        <dbReference type="Pfam" id="PF01755"/>
    </source>
</evidence>
<organism evidence="5 6">
    <name type="scientific">Lachnellula suecica</name>
    <dbReference type="NCBI Taxonomy" id="602035"/>
    <lineage>
        <taxon>Eukaryota</taxon>
        <taxon>Fungi</taxon>
        <taxon>Dikarya</taxon>
        <taxon>Ascomycota</taxon>
        <taxon>Pezizomycotina</taxon>
        <taxon>Leotiomycetes</taxon>
        <taxon>Helotiales</taxon>
        <taxon>Lachnaceae</taxon>
        <taxon>Lachnellula</taxon>
    </lineage>
</organism>
<dbReference type="Pfam" id="PF01755">
    <property type="entry name" value="Glyco_transf_25"/>
    <property type="match status" value="1"/>
</dbReference>
<proteinExistence type="inferred from homology"/>
<reference evidence="5 6" key="1">
    <citation type="submission" date="2018-05" db="EMBL/GenBank/DDBJ databases">
        <title>Genome sequencing and assembly of the regulated plant pathogen Lachnellula willkommii and related sister species for the development of diagnostic species identification markers.</title>
        <authorList>
            <person name="Giroux E."/>
            <person name="Bilodeau G."/>
        </authorList>
    </citation>
    <scope>NUCLEOTIDE SEQUENCE [LARGE SCALE GENOMIC DNA]</scope>
    <source>
        <strain evidence="5 6">CBS 268.59</strain>
    </source>
</reference>
<dbReference type="EMBL" id="QGMK01000040">
    <property type="protein sequence ID" value="TVY84973.1"/>
    <property type="molecule type" value="Genomic_DNA"/>
</dbReference>
<dbReference type="Proteomes" id="UP000469558">
    <property type="component" value="Unassembled WGS sequence"/>
</dbReference>
<keyword evidence="6" id="KW-1185">Reference proteome</keyword>
<dbReference type="OrthoDB" id="47375at2759"/>
<feature type="domain" description="Glycosyl transferase family 25" evidence="4">
    <location>
        <begin position="24"/>
        <end position="111"/>
    </location>
</feature>
<dbReference type="AlphaFoldDB" id="A0A8T9CQN2"/>
<protein>
    <recommendedName>
        <fullName evidence="4">Glycosyl transferase family 25 domain-containing protein</fullName>
    </recommendedName>
</protein>
<keyword evidence="3" id="KW-0808">Transferase</keyword>
<evidence type="ECO:0000256" key="3">
    <source>
        <dbReference type="ARBA" id="ARBA00022679"/>
    </source>
</evidence>
<sequence>AAKKFGHVFADSLSDISNTTLGFEKIFVINMPSRTDRRDATSLAAAASNLNIDFIEGVGGDSIPEAAFPPGGSADSIKQSPGIKGSWRSHMNALHTVVHQNLTTALIFEDDGDWDIRLRQQLHLFARASRLLTAGFDISQYPVETVTNPETPEKSIYNESSQNPISPTIISLPLSLLPATHSPHPYGDPASWDVLWLGHCGVAFPRPPETDKLSSKSIVLTHANDSTVPLPEYLRAHPFGPLDALAQSHPAHTRVYHRASGGALCTVAYAVSQRGARRLLHEFGVKKWSRIFDVEMGEWCAGSEASDERTCITSQPPIFSHHHPLGGESDIGGLGGGYARSVETKYVRKSVRMNLEALLRGAREEDLVDSGPGEGFCGEV</sequence>
<name>A0A8T9CQN2_9HELO</name>
<evidence type="ECO:0000313" key="5">
    <source>
        <dbReference type="EMBL" id="TVY84973.1"/>
    </source>
</evidence>
<evidence type="ECO:0000313" key="6">
    <source>
        <dbReference type="Proteomes" id="UP000469558"/>
    </source>
</evidence>
<feature type="non-terminal residue" evidence="5">
    <location>
        <position position="1"/>
    </location>
</feature>
<evidence type="ECO:0000256" key="2">
    <source>
        <dbReference type="ARBA" id="ARBA00022676"/>
    </source>
</evidence>
<comment type="caution">
    <text evidence="5">The sequence shown here is derived from an EMBL/GenBank/DDBJ whole genome shotgun (WGS) entry which is preliminary data.</text>
</comment>
<evidence type="ECO:0000256" key="1">
    <source>
        <dbReference type="ARBA" id="ARBA00006721"/>
    </source>
</evidence>
<gene>
    <name evidence="5" type="ORF">LSUE1_G000848</name>
</gene>
<dbReference type="InterPro" id="IPR050757">
    <property type="entry name" value="Collagen_mod_GT25"/>
</dbReference>
<dbReference type="GO" id="GO:0016740">
    <property type="term" value="F:transferase activity"/>
    <property type="evidence" value="ECO:0007669"/>
    <property type="project" value="UniProtKB-KW"/>
</dbReference>
<dbReference type="PANTHER" id="PTHR10730:SF53">
    <property type="entry name" value="GLYCOSYLTRANSFERASE 25 FAMILY MEMBER"/>
    <property type="match status" value="1"/>
</dbReference>
<comment type="similarity">
    <text evidence="1">Belongs to the glycosyltransferase 25 family.</text>
</comment>
<dbReference type="InterPro" id="IPR002654">
    <property type="entry name" value="Glyco_trans_25"/>
</dbReference>
<keyword evidence="2" id="KW-0328">Glycosyltransferase</keyword>